<comment type="caution">
    <text evidence="1">The sequence shown here is derived from an EMBL/GenBank/DDBJ whole genome shotgun (WGS) entry which is preliminary data.</text>
</comment>
<dbReference type="Proteomes" id="UP000591131">
    <property type="component" value="Unassembled WGS sequence"/>
</dbReference>
<evidence type="ECO:0000313" key="2">
    <source>
        <dbReference type="Proteomes" id="UP000591131"/>
    </source>
</evidence>
<reference evidence="1 2" key="1">
    <citation type="submission" date="2020-04" db="EMBL/GenBank/DDBJ databases">
        <title>Perkinsus chesapeaki whole genome sequence.</title>
        <authorList>
            <person name="Bogema D.R."/>
        </authorList>
    </citation>
    <scope>NUCLEOTIDE SEQUENCE [LARGE SCALE GENOMIC DNA]</scope>
    <source>
        <strain evidence="1">ATCC PRA-425</strain>
    </source>
</reference>
<dbReference type="AlphaFoldDB" id="A0A7J6MSH1"/>
<protein>
    <submittedName>
        <fullName evidence="1">Uncharacterized protein</fullName>
    </submittedName>
</protein>
<accession>A0A7J6MSH1</accession>
<dbReference type="EMBL" id="JAAPAO010000062">
    <property type="protein sequence ID" value="KAF4674474.1"/>
    <property type="molecule type" value="Genomic_DNA"/>
</dbReference>
<keyword evidence="2" id="KW-1185">Reference proteome</keyword>
<proteinExistence type="predicted"/>
<evidence type="ECO:0000313" key="1">
    <source>
        <dbReference type="EMBL" id="KAF4674474.1"/>
    </source>
</evidence>
<sequence>MGQRCHIAVVVFIPTFAQIYIFGYDIERFLTLTATHAHLFHTGFGGSSITPSKVDIANEDYITTLSETQRSCGRDSDTSSCQHQSMDSELADEFGLAIEECLEICARWGLDDVTSEAAESDASDEPWVLLSDENENEGFIVVAQEN</sequence>
<gene>
    <name evidence="1" type="ORF">FOL47_009157</name>
</gene>
<name>A0A7J6MSH1_PERCH</name>
<organism evidence="1 2">
    <name type="scientific">Perkinsus chesapeaki</name>
    <name type="common">Clam parasite</name>
    <name type="synonym">Perkinsus andrewsi</name>
    <dbReference type="NCBI Taxonomy" id="330153"/>
    <lineage>
        <taxon>Eukaryota</taxon>
        <taxon>Sar</taxon>
        <taxon>Alveolata</taxon>
        <taxon>Perkinsozoa</taxon>
        <taxon>Perkinsea</taxon>
        <taxon>Perkinsida</taxon>
        <taxon>Perkinsidae</taxon>
        <taxon>Perkinsus</taxon>
    </lineage>
</organism>